<name>A0A9P0M6T4_ACAOB</name>
<dbReference type="PANTHER" id="PTHR47326">
    <property type="entry name" value="TRANSPOSABLE ELEMENT TC3 TRANSPOSASE-LIKE PROTEIN"/>
    <property type="match status" value="1"/>
</dbReference>
<dbReference type="EMBL" id="CAKOFQ010007712">
    <property type="protein sequence ID" value="CAH2006857.1"/>
    <property type="molecule type" value="Genomic_DNA"/>
</dbReference>
<accession>A0A9P0M6T4</accession>
<dbReference type="PANTHER" id="PTHR47326:SF1">
    <property type="entry name" value="HTH PSQ-TYPE DOMAIN-CONTAINING PROTEIN"/>
    <property type="match status" value="1"/>
</dbReference>
<dbReference type="InterPro" id="IPR036397">
    <property type="entry name" value="RNaseH_sf"/>
</dbReference>
<dbReference type="AlphaFoldDB" id="A0A9P0M6T4"/>
<dbReference type="GO" id="GO:0003676">
    <property type="term" value="F:nucleic acid binding"/>
    <property type="evidence" value="ECO:0007669"/>
    <property type="project" value="InterPro"/>
</dbReference>
<reference evidence="1" key="1">
    <citation type="submission" date="2022-03" db="EMBL/GenBank/DDBJ databases">
        <authorList>
            <person name="Sayadi A."/>
        </authorList>
    </citation>
    <scope>NUCLEOTIDE SEQUENCE</scope>
</reference>
<evidence type="ECO:0000313" key="2">
    <source>
        <dbReference type="Proteomes" id="UP001152888"/>
    </source>
</evidence>
<organism evidence="1 2">
    <name type="scientific">Acanthoscelides obtectus</name>
    <name type="common">Bean weevil</name>
    <name type="synonym">Bruchus obtectus</name>
    <dbReference type="NCBI Taxonomy" id="200917"/>
    <lineage>
        <taxon>Eukaryota</taxon>
        <taxon>Metazoa</taxon>
        <taxon>Ecdysozoa</taxon>
        <taxon>Arthropoda</taxon>
        <taxon>Hexapoda</taxon>
        <taxon>Insecta</taxon>
        <taxon>Pterygota</taxon>
        <taxon>Neoptera</taxon>
        <taxon>Endopterygota</taxon>
        <taxon>Coleoptera</taxon>
        <taxon>Polyphaga</taxon>
        <taxon>Cucujiformia</taxon>
        <taxon>Chrysomeloidea</taxon>
        <taxon>Chrysomelidae</taxon>
        <taxon>Bruchinae</taxon>
        <taxon>Bruchini</taxon>
        <taxon>Acanthoscelides</taxon>
    </lineage>
</organism>
<gene>
    <name evidence="1" type="ORF">ACAOBT_LOCUS29344</name>
</gene>
<keyword evidence="2" id="KW-1185">Reference proteome</keyword>
<dbReference type="OrthoDB" id="6752614at2759"/>
<proteinExistence type="predicted"/>
<protein>
    <recommendedName>
        <fullName evidence="3">Transposase</fullName>
    </recommendedName>
</protein>
<sequence>MFIKYFARVKSSNRDIIPRNSSSKQWNRNKLFLRFLLQDRPIPSHATVINTYEKFKRVGCLHKCRSCMHAEGWKPKISEKREEIETAVCAAAEVSEPCSSRKIAEMVPIADLTPRTTRNILHRNGYHSFKVGTVQEIFPLDKYRRMEFCETVMEKANRDGSFIGNILFTDESTFPLHGHHNPSVVRYWSRENKHLSIPVRTQYPQKLNVWAGILGNNIIGPFFIDGTLTAAKYLALLQTQIVPAIRQLGIDLANIWFQQDGCPAHNAAIVHTYLESVFDHRIIGGNGTIKWPPRSPDLAPNDFFLWGYVKSTVYTFNERADNLHNLQVKIVEALGQIQPSTLLRVRQEFYNRLTYCSLNEGDVFEPQL</sequence>
<dbReference type="Proteomes" id="UP001152888">
    <property type="component" value="Unassembled WGS sequence"/>
</dbReference>
<evidence type="ECO:0008006" key="3">
    <source>
        <dbReference type="Google" id="ProtNLM"/>
    </source>
</evidence>
<evidence type="ECO:0000313" key="1">
    <source>
        <dbReference type="EMBL" id="CAH2006857.1"/>
    </source>
</evidence>
<dbReference type="Gene3D" id="3.30.420.10">
    <property type="entry name" value="Ribonuclease H-like superfamily/Ribonuclease H"/>
    <property type="match status" value="1"/>
</dbReference>
<comment type="caution">
    <text evidence="1">The sequence shown here is derived from an EMBL/GenBank/DDBJ whole genome shotgun (WGS) entry which is preliminary data.</text>
</comment>